<gene>
    <name evidence="1" type="ORF">QPK24_05810</name>
</gene>
<organism evidence="1 2">
    <name type="scientific">Paenibacillus polygoni</name>
    <dbReference type="NCBI Taxonomy" id="3050112"/>
    <lineage>
        <taxon>Bacteria</taxon>
        <taxon>Bacillati</taxon>
        <taxon>Bacillota</taxon>
        <taxon>Bacilli</taxon>
        <taxon>Bacillales</taxon>
        <taxon>Paenibacillaceae</taxon>
        <taxon>Paenibacillus</taxon>
    </lineage>
</organism>
<name>A0ABY8X8D0_9BACL</name>
<accession>A0ABY8X8D0</accession>
<evidence type="ECO:0000313" key="2">
    <source>
        <dbReference type="Proteomes" id="UP001236415"/>
    </source>
</evidence>
<dbReference type="EMBL" id="CP127162">
    <property type="protein sequence ID" value="WIV20214.1"/>
    <property type="molecule type" value="Genomic_DNA"/>
</dbReference>
<evidence type="ECO:0000313" key="1">
    <source>
        <dbReference type="EMBL" id="WIV20214.1"/>
    </source>
</evidence>
<keyword evidence="2" id="KW-1185">Reference proteome</keyword>
<sequence length="102" mass="11359">MKQTSSGPNTETSQRYLENKLKLTINAQKSKVVSVLAQKHFKFLGYALGKNGSGVYIRTYRQSLAKAKKKLKELTSQSLGRNARQVIENVKATYADGSDTFT</sequence>
<dbReference type="Proteomes" id="UP001236415">
    <property type="component" value="Chromosome"/>
</dbReference>
<protein>
    <recommendedName>
        <fullName evidence="3">Reverse transcriptase (RNA-dependent DNA polymerase)</fullName>
    </recommendedName>
</protein>
<dbReference type="RefSeq" id="WP_285746953.1">
    <property type="nucleotide sequence ID" value="NZ_CP127162.1"/>
</dbReference>
<proteinExistence type="predicted"/>
<evidence type="ECO:0008006" key="3">
    <source>
        <dbReference type="Google" id="ProtNLM"/>
    </source>
</evidence>
<reference evidence="1 2" key="1">
    <citation type="submission" date="2023-06" db="EMBL/GenBank/DDBJ databases">
        <title>Paenibacillus polygonum sp. nov., an endophytic bacterium, isolated from Polygonum lapathifolium L. in Nanji Wetland National Nature Reserve, South of Poyang Lake, Jiangxi Province, China.</title>
        <authorList>
            <person name="Yu Z."/>
        </authorList>
    </citation>
    <scope>NUCLEOTIDE SEQUENCE [LARGE SCALE GENOMIC DNA]</scope>
    <source>
        <strain evidence="1 2">C31</strain>
    </source>
</reference>